<reference evidence="6" key="1">
    <citation type="submission" date="2020-11" db="EMBL/GenBank/DDBJ databases">
        <authorList>
            <consortium name="DOE Joint Genome Institute"/>
            <person name="Ahrendt S."/>
            <person name="Riley R."/>
            <person name="Andreopoulos W."/>
            <person name="Labutti K."/>
            <person name="Pangilinan J."/>
            <person name="Ruiz-Duenas F.J."/>
            <person name="Barrasa J.M."/>
            <person name="Sanchez-Garcia M."/>
            <person name="Camarero S."/>
            <person name="Miyauchi S."/>
            <person name="Serrano A."/>
            <person name="Linde D."/>
            <person name="Babiker R."/>
            <person name="Drula E."/>
            <person name="Ayuso-Fernandez I."/>
            <person name="Pacheco R."/>
            <person name="Padilla G."/>
            <person name="Ferreira P."/>
            <person name="Barriuso J."/>
            <person name="Kellner H."/>
            <person name="Castanera R."/>
            <person name="Alfaro M."/>
            <person name="Ramirez L."/>
            <person name="Pisabarro A.G."/>
            <person name="Kuo A."/>
            <person name="Tritt A."/>
            <person name="Lipzen A."/>
            <person name="He G."/>
            <person name="Yan M."/>
            <person name="Ng V."/>
            <person name="Cullen D."/>
            <person name="Martin F."/>
            <person name="Rosso M.-N."/>
            <person name="Henrissat B."/>
            <person name="Hibbett D."/>
            <person name="Martinez A.T."/>
            <person name="Grigoriev I.V."/>
        </authorList>
    </citation>
    <scope>NUCLEOTIDE SEQUENCE</scope>
    <source>
        <strain evidence="6">AH 40177</strain>
    </source>
</reference>
<evidence type="ECO:0000256" key="4">
    <source>
        <dbReference type="SAM" id="MobiDB-lite"/>
    </source>
</evidence>
<dbReference type="SUPFAM" id="SSF54001">
    <property type="entry name" value="Cysteine proteinases"/>
    <property type="match status" value="1"/>
</dbReference>
<feature type="region of interest" description="Disordered" evidence="4">
    <location>
        <begin position="386"/>
        <end position="420"/>
    </location>
</feature>
<proteinExistence type="inferred from homology"/>
<feature type="compositionally biased region" description="Polar residues" evidence="4">
    <location>
        <begin position="451"/>
        <end position="471"/>
    </location>
</feature>
<evidence type="ECO:0000259" key="5">
    <source>
        <dbReference type="PROSITE" id="PS50600"/>
    </source>
</evidence>
<dbReference type="Proteomes" id="UP000772434">
    <property type="component" value="Unassembled WGS sequence"/>
</dbReference>
<dbReference type="GO" id="GO:0008234">
    <property type="term" value="F:cysteine-type peptidase activity"/>
    <property type="evidence" value="ECO:0007669"/>
    <property type="project" value="InterPro"/>
</dbReference>
<name>A0A9P5U034_9AGAR</name>
<dbReference type="Gene3D" id="3.40.395.10">
    <property type="entry name" value="Adenoviral Proteinase, Chain A"/>
    <property type="match status" value="1"/>
</dbReference>
<evidence type="ECO:0000313" key="6">
    <source>
        <dbReference type="EMBL" id="KAF9060078.1"/>
    </source>
</evidence>
<dbReference type="GO" id="GO:0006508">
    <property type="term" value="P:proteolysis"/>
    <property type="evidence" value="ECO:0007669"/>
    <property type="project" value="UniProtKB-KW"/>
</dbReference>
<comment type="caution">
    <text evidence="6">The sequence shown here is derived from an EMBL/GenBank/DDBJ whole genome shotgun (WGS) entry which is preliminary data.</text>
</comment>
<dbReference type="PROSITE" id="PS50600">
    <property type="entry name" value="ULP_PROTEASE"/>
    <property type="match status" value="1"/>
</dbReference>
<dbReference type="GO" id="GO:0019783">
    <property type="term" value="F:ubiquitin-like protein peptidase activity"/>
    <property type="evidence" value="ECO:0007669"/>
    <property type="project" value="UniProtKB-ARBA"/>
</dbReference>
<dbReference type="OrthoDB" id="3052212at2759"/>
<keyword evidence="3" id="KW-0378">Hydrolase</keyword>
<evidence type="ECO:0000256" key="3">
    <source>
        <dbReference type="ARBA" id="ARBA00022801"/>
    </source>
</evidence>
<dbReference type="EMBL" id="JADNRY010000261">
    <property type="protein sequence ID" value="KAF9060078.1"/>
    <property type="molecule type" value="Genomic_DNA"/>
</dbReference>
<accession>A0A9P5U034</accession>
<evidence type="ECO:0000256" key="1">
    <source>
        <dbReference type="ARBA" id="ARBA00005234"/>
    </source>
</evidence>
<keyword evidence="7" id="KW-1185">Reference proteome</keyword>
<dbReference type="InterPro" id="IPR003653">
    <property type="entry name" value="Peptidase_C48_C"/>
</dbReference>
<keyword evidence="2" id="KW-0645">Protease</keyword>
<dbReference type="Pfam" id="PF02902">
    <property type="entry name" value="Peptidase_C48"/>
    <property type="match status" value="1"/>
</dbReference>
<protein>
    <recommendedName>
        <fullName evidence="5">Ubiquitin-like protease family profile domain-containing protein</fullName>
    </recommendedName>
</protein>
<evidence type="ECO:0000256" key="2">
    <source>
        <dbReference type="ARBA" id="ARBA00022670"/>
    </source>
</evidence>
<comment type="similarity">
    <text evidence="1">Belongs to the peptidase C48 family.</text>
</comment>
<feature type="domain" description="Ubiquitin-like protease family profile" evidence="5">
    <location>
        <begin position="519"/>
        <end position="704"/>
    </location>
</feature>
<dbReference type="InterPro" id="IPR038765">
    <property type="entry name" value="Papain-like_cys_pep_sf"/>
</dbReference>
<organism evidence="6 7">
    <name type="scientific">Rhodocollybia butyracea</name>
    <dbReference type="NCBI Taxonomy" id="206335"/>
    <lineage>
        <taxon>Eukaryota</taxon>
        <taxon>Fungi</taxon>
        <taxon>Dikarya</taxon>
        <taxon>Basidiomycota</taxon>
        <taxon>Agaricomycotina</taxon>
        <taxon>Agaricomycetes</taxon>
        <taxon>Agaricomycetidae</taxon>
        <taxon>Agaricales</taxon>
        <taxon>Marasmiineae</taxon>
        <taxon>Omphalotaceae</taxon>
        <taxon>Rhodocollybia</taxon>
    </lineage>
</organism>
<gene>
    <name evidence="6" type="ORF">BDP27DRAFT_1370852</name>
</gene>
<feature type="region of interest" description="Disordered" evidence="4">
    <location>
        <begin position="451"/>
        <end position="476"/>
    </location>
</feature>
<dbReference type="AlphaFoldDB" id="A0A9P5U034"/>
<evidence type="ECO:0000313" key="7">
    <source>
        <dbReference type="Proteomes" id="UP000772434"/>
    </source>
</evidence>
<sequence>MSDVTSAWLPRNVVETFTTFLTNNESSDFGKLKNEILLDFQKNELWTKHVASEQIQGFTSDVWLKITSRLFGAHLIAAATKDRIDCQLEVLPPETALGQQVERQYGYLVDPQHGCKRYFERQKQKLDSSRARLKKPKPLDQKDHSPLLCLVLNLRETVGLSGLVNLRSNLLIAAFHIKMYKKGIMQLPKKQGDVPAWSVLIEELSNKGSTELNALRNDPDLISHYDPADWQIMLHCALAVTPMVLLNDTIPRKISRGVLWQYAMSLAGKTKPKTVQDIESCIWDNMFQLMNGSVLVDDAIDAIYACATYLSQNMSKEDSLFFCLGSTVPPIPEDEPGDSTAAPILQDEPGDSTAAPILQDVPGDSTAAPILQDVPGDSTVAPVPGDNTVLHGDSAIPHIPDDGPPPAYSPPRSKQVVAHERRRRVDRGIVINNHITIQADNLIFGDGSGYSSGAERSSPAAGTSSSVAKSTADQDETEYWTKEQGFWVLLENDPELVNRTSSALFEQVEAVEWGPNQKSFLNPKSLLKLKRGEWINDELIAHFGTTWARQGQRHHVLFLDSYFPSIFMYSDKACTAGSPQLDRQEELNLNLDRRLQSLEMAINEIDFCFIAINERNTHWFSAVIDFRGKEMYMCDSMPEKFRDVRIIAVILVSDVSLAWVCRTILWLQGKYMVEEEWKWVLKDVPKQTDTSSCGLNVLWYLRQLLYTGRISAVETYPGFSLKESMECKRVHLCSCTIMMSLLSELKLDSNKCYTS</sequence>
<feature type="region of interest" description="Disordered" evidence="4">
    <location>
        <begin position="332"/>
        <end position="354"/>
    </location>
</feature>